<dbReference type="EMBL" id="BARV01040126">
    <property type="protein sequence ID" value="GAI51048.1"/>
    <property type="molecule type" value="Genomic_DNA"/>
</dbReference>
<comment type="caution">
    <text evidence="1">The sequence shown here is derived from an EMBL/GenBank/DDBJ whole genome shotgun (WGS) entry which is preliminary data.</text>
</comment>
<proteinExistence type="predicted"/>
<sequence length="115" mass="13750">MKEIFGKPAQYIWGKETFTEDNLPRQYILVYPSKFHIYMRENKIVEIRHESGFNYVFRGKLRCGSSLDEVFEVIGHPKKIVQGEENKFENGVLYKDINGRKGYCYYARYDHDVRL</sequence>
<accession>X1P5D6</accession>
<dbReference type="AlphaFoldDB" id="X1P5D6"/>
<feature type="non-terminal residue" evidence="1">
    <location>
        <position position="115"/>
    </location>
</feature>
<name>X1P5D6_9ZZZZ</name>
<protein>
    <submittedName>
        <fullName evidence="1">Uncharacterized protein</fullName>
    </submittedName>
</protein>
<gene>
    <name evidence="1" type="ORF">S06H3_61255</name>
</gene>
<evidence type="ECO:0000313" key="1">
    <source>
        <dbReference type="EMBL" id="GAI51048.1"/>
    </source>
</evidence>
<reference evidence="1" key="1">
    <citation type="journal article" date="2014" name="Front. Microbiol.">
        <title>High frequency of phylogenetically diverse reductive dehalogenase-homologous genes in deep subseafloor sedimentary metagenomes.</title>
        <authorList>
            <person name="Kawai M."/>
            <person name="Futagami T."/>
            <person name="Toyoda A."/>
            <person name="Takaki Y."/>
            <person name="Nishi S."/>
            <person name="Hori S."/>
            <person name="Arai W."/>
            <person name="Tsubouchi T."/>
            <person name="Morono Y."/>
            <person name="Uchiyama I."/>
            <person name="Ito T."/>
            <person name="Fujiyama A."/>
            <person name="Inagaki F."/>
            <person name="Takami H."/>
        </authorList>
    </citation>
    <scope>NUCLEOTIDE SEQUENCE</scope>
    <source>
        <strain evidence="1">Expedition CK06-06</strain>
    </source>
</reference>
<organism evidence="1">
    <name type="scientific">marine sediment metagenome</name>
    <dbReference type="NCBI Taxonomy" id="412755"/>
    <lineage>
        <taxon>unclassified sequences</taxon>
        <taxon>metagenomes</taxon>
        <taxon>ecological metagenomes</taxon>
    </lineage>
</organism>